<gene>
    <name evidence="3" type="ORF">SDC9_76556</name>
</gene>
<proteinExistence type="predicted"/>
<dbReference type="Gene3D" id="2.60.40.1220">
    <property type="match status" value="1"/>
</dbReference>
<evidence type="ECO:0000256" key="1">
    <source>
        <dbReference type="ARBA" id="ARBA00022729"/>
    </source>
</evidence>
<comment type="caution">
    <text evidence="3">The sequence shown here is derived from an EMBL/GenBank/DDBJ whole genome shotgun (WGS) entry which is preliminary data.</text>
</comment>
<reference evidence="3" key="1">
    <citation type="submission" date="2019-08" db="EMBL/GenBank/DDBJ databases">
        <authorList>
            <person name="Kucharzyk K."/>
            <person name="Murdoch R.W."/>
            <person name="Higgins S."/>
            <person name="Loffler F."/>
        </authorList>
    </citation>
    <scope>NUCLEOTIDE SEQUENCE</scope>
</reference>
<dbReference type="Pfam" id="PF18962">
    <property type="entry name" value="Por_Secre_tail"/>
    <property type="match status" value="1"/>
</dbReference>
<feature type="domain" description="Secretion system C-terminal sorting" evidence="2">
    <location>
        <begin position="425"/>
        <end position="486"/>
    </location>
</feature>
<evidence type="ECO:0000259" key="2">
    <source>
        <dbReference type="Pfam" id="PF18962"/>
    </source>
</evidence>
<name>A0A644YVF8_9ZZZZ</name>
<dbReference type="AlphaFoldDB" id="A0A644YVF8"/>
<dbReference type="EMBL" id="VSSQ01005670">
    <property type="protein sequence ID" value="MPM30014.1"/>
    <property type="molecule type" value="Genomic_DNA"/>
</dbReference>
<protein>
    <recommendedName>
        <fullName evidence="2">Secretion system C-terminal sorting domain-containing protein</fullName>
    </recommendedName>
</protein>
<keyword evidence="1" id="KW-0732">Signal</keyword>
<dbReference type="InterPro" id="IPR014755">
    <property type="entry name" value="Cu-Rt/internalin_Ig-like"/>
</dbReference>
<dbReference type="NCBIfam" id="TIGR04183">
    <property type="entry name" value="Por_Secre_tail"/>
    <property type="match status" value="1"/>
</dbReference>
<sequence>MDCKTDWSNAAESNVIQITTDSVMPAFSFATVYCQDDAELTLPASSDNGITGTWTPATIATTVPGSAEYTFTPDAGQCAKVVKTTVIINSKTTSTVTVSSCASYNWFGTDYTTSGSYTHVIANAAGCDSTITLNLTIFPDYSFIENQSICSGDTFTWRGNDYSIAGTYTDSYTSINGCDSIYTLNLTVNPTYAFSESETICNGDTLIWQGNNYTAAGIYTASYTTINGCDSIYTLNLTVNPSYAFAENLSVCNGDTLQWQGNNYSVAGTYTAAYTTINGCDSIYTLNLTVNPVYAFTQDQAICNGDIYNWQGNDYSVAGTYTAAYTSITGCDSLYTLNLVVNTVDITVTENDPSISANLAGAVYQWLNCGNSFAPVAGETAQNFTATQNGNYAVMITEGLCTDTSECVTISTVGIENQAAAQIRLYPNPVTDKLVIEYPENDKNTAFIIQNVTGQIVFRGDLVEKTIVSTEELAPGTYVIRFENNTVMQFIKAAE</sequence>
<evidence type="ECO:0000313" key="3">
    <source>
        <dbReference type="EMBL" id="MPM30014.1"/>
    </source>
</evidence>
<dbReference type="InterPro" id="IPR026444">
    <property type="entry name" value="Secre_tail"/>
</dbReference>
<accession>A0A644YVF8</accession>
<organism evidence="3">
    <name type="scientific">bioreactor metagenome</name>
    <dbReference type="NCBI Taxonomy" id="1076179"/>
    <lineage>
        <taxon>unclassified sequences</taxon>
        <taxon>metagenomes</taxon>
        <taxon>ecological metagenomes</taxon>
    </lineage>
</organism>